<feature type="domain" description="Aminoacyl-transfer RNA synthetases class-II family profile" evidence="13">
    <location>
        <begin position="1"/>
        <end position="321"/>
    </location>
</feature>
<dbReference type="SUPFAM" id="SSF52954">
    <property type="entry name" value="Class II aaRS ABD-related"/>
    <property type="match status" value="1"/>
</dbReference>
<evidence type="ECO:0000313" key="15">
    <source>
        <dbReference type="Proteomes" id="UP000094296"/>
    </source>
</evidence>
<evidence type="ECO:0000256" key="12">
    <source>
        <dbReference type="PIRSR" id="PIRSR001549-1"/>
    </source>
</evidence>
<keyword evidence="9 11" id="KW-0030">Aminoacyl-tRNA synthetase</keyword>
<dbReference type="GO" id="GO:0006427">
    <property type="term" value="P:histidyl-tRNA aminoacylation"/>
    <property type="evidence" value="ECO:0007669"/>
    <property type="project" value="UniProtKB-UniRule"/>
</dbReference>
<feature type="binding site" evidence="12">
    <location>
        <begin position="268"/>
        <end position="269"/>
    </location>
    <ligand>
        <name>L-histidine</name>
        <dbReference type="ChEBI" id="CHEBI:57595"/>
    </ligand>
</feature>
<dbReference type="RefSeq" id="WP_069643884.1">
    <property type="nucleotide sequence ID" value="NZ_MIJE01000032.1"/>
</dbReference>
<dbReference type="Proteomes" id="UP000094296">
    <property type="component" value="Unassembled WGS sequence"/>
</dbReference>
<proteinExistence type="inferred from homology"/>
<evidence type="ECO:0000256" key="11">
    <source>
        <dbReference type="HAMAP-Rule" id="MF_00127"/>
    </source>
</evidence>
<keyword evidence="15" id="KW-1185">Reference proteome</keyword>
<comment type="caution">
    <text evidence="14">The sequence shown here is derived from an EMBL/GenBank/DDBJ whole genome shotgun (WGS) entry which is preliminary data.</text>
</comment>
<dbReference type="FunFam" id="3.30.930.10:FF:000005">
    <property type="entry name" value="Histidine--tRNA ligase"/>
    <property type="match status" value="1"/>
</dbReference>
<dbReference type="GO" id="GO:0016740">
    <property type="term" value="F:transferase activity"/>
    <property type="evidence" value="ECO:0007669"/>
    <property type="project" value="UniProtKB-ARBA"/>
</dbReference>
<evidence type="ECO:0000256" key="10">
    <source>
        <dbReference type="ARBA" id="ARBA00047639"/>
    </source>
</evidence>
<evidence type="ECO:0000256" key="8">
    <source>
        <dbReference type="ARBA" id="ARBA00022917"/>
    </source>
</evidence>
<dbReference type="PIRSF" id="PIRSF001549">
    <property type="entry name" value="His-tRNA_synth"/>
    <property type="match status" value="1"/>
</dbReference>
<dbReference type="GO" id="GO:0005737">
    <property type="term" value="C:cytoplasm"/>
    <property type="evidence" value="ECO:0007669"/>
    <property type="project" value="UniProtKB-SubCell"/>
</dbReference>
<accession>A0A1E5G1Q9</accession>
<dbReference type="Pfam" id="PF03129">
    <property type="entry name" value="HGTP_anticodon"/>
    <property type="match status" value="1"/>
</dbReference>
<dbReference type="STRING" id="766136.BHF68_09225"/>
<keyword evidence="6 11" id="KW-0547">Nucleotide-binding</keyword>
<feature type="binding site" evidence="12">
    <location>
        <position position="133"/>
    </location>
    <ligand>
        <name>L-histidine</name>
        <dbReference type="ChEBI" id="CHEBI:57595"/>
    </ligand>
</feature>
<sequence>MINTPRGTYDILPEEAKKWQLLENTLRKWCKRYQIQEIRTPIFEYTDLFQRGVGETTDIVQKEMFTFSIKNKENSDKDDIKSFTLRPEGTASTVRAFINNKLYGQPQPTKLFYMGPMFRYERPQAGRNRQFSQFGIEVFGSDHPSIDAEVISFANHIFKDLGIKNVRLEINSVGCPTCRQQHKEIMMNKLAEVREELCTDCDNRFERNPLRILDCKNEACKQLTQDAPLLSDHLCSDCDEHFKSVQKYLLALEIPFHINPRLVRGLDYYTQTAFEFMEDSIGAMSTICGGGRYNGLVEQLGGQDTPGIGFAIGLERLLLALDNNKTTIEDDYGIDVYAIALGEEAHVAVLKMIDQLREHGLDCEKDFLNRSMKAQMKAANRLKAKHTIIVGEAELADNKAIIRNMETSEQQAISFDGVVNYLLGGSK</sequence>
<dbReference type="InterPro" id="IPR033656">
    <property type="entry name" value="HisRS_anticodon"/>
</dbReference>
<name>A0A1E5G1Q9_9FIRM</name>
<comment type="catalytic activity">
    <reaction evidence="10 11">
        <text>tRNA(His) + L-histidine + ATP = L-histidyl-tRNA(His) + AMP + diphosphate + H(+)</text>
        <dbReference type="Rhea" id="RHEA:17313"/>
        <dbReference type="Rhea" id="RHEA-COMP:9665"/>
        <dbReference type="Rhea" id="RHEA-COMP:9689"/>
        <dbReference type="ChEBI" id="CHEBI:15378"/>
        <dbReference type="ChEBI" id="CHEBI:30616"/>
        <dbReference type="ChEBI" id="CHEBI:33019"/>
        <dbReference type="ChEBI" id="CHEBI:57595"/>
        <dbReference type="ChEBI" id="CHEBI:78442"/>
        <dbReference type="ChEBI" id="CHEBI:78527"/>
        <dbReference type="ChEBI" id="CHEBI:456215"/>
        <dbReference type="EC" id="6.1.1.21"/>
    </reaction>
</comment>
<dbReference type="PANTHER" id="PTHR43707:SF1">
    <property type="entry name" value="HISTIDINE--TRNA LIGASE, MITOCHONDRIAL-RELATED"/>
    <property type="match status" value="1"/>
</dbReference>
<evidence type="ECO:0000256" key="1">
    <source>
        <dbReference type="ARBA" id="ARBA00004496"/>
    </source>
</evidence>
<dbReference type="InterPro" id="IPR006195">
    <property type="entry name" value="aa-tRNA-synth_II"/>
</dbReference>
<dbReference type="HAMAP" id="MF_00127">
    <property type="entry name" value="His_tRNA_synth"/>
    <property type="match status" value="1"/>
</dbReference>
<gene>
    <name evidence="11" type="primary">hisS</name>
    <name evidence="14" type="ORF">BHF68_09225</name>
</gene>
<comment type="similarity">
    <text evidence="2 11">Belongs to the class-II aminoacyl-tRNA synthetase family.</text>
</comment>
<keyword evidence="8 11" id="KW-0648">Protein biosynthesis</keyword>
<protein>
    <recommendedName>
        <fullName evidence="11">Histidine--tRNA ligase</fullName>
        <ecNumber evidence="11">6.1.1.21</ecNumber>
    </recommendedName>
    <alternativeName>
        <fullName evidence="11">Histidyl-tRNA synthetase</fullName>
        <shortName evidence="11">HisRS</shortName>
    </alternativeName>
</protein>
<dbReference type="CDD" id="cd00859">
    <property type="entry name" value="HisRS_anticodon"/>
    <property type="match status" value="1"/>
</dbReference>
<organism evidence="14 15">
    <name type="scientific">Desulfuribacillus alkaliarsenatis</name>
    <dbReference type="NCBI Taxonomy" id="766136"/>
    <lineage>
        <taxon>Bacteria</taxon>
        <taxon>Bacillati</taxon>
        <taxon>Bacillota</taxon>
        <taxon>Desulfuribacillia</taxon>
        <taxon>Desulfuribacillales</taxon>
        <taxon>Desulfuribacillaceae</taxon>
        <taxon>Desulfuribacillus</taxon>
    </lineage>
</organism>
<dbReference type="GO" id="GO:0004821">
    <property type="term" value="F:histidine-tRNA ligase activity"/>
    <property type="evidence" value="ECO:0007669"/>
    <property type="project" value="UniProtKB-UniRule"/>
</dbReference>
<dbReference type="PROSITE" id="PS50862">
    <property type="entry name" value="AA_TRNA_LIGASE_II"/>
    <property type="match status" value="1"/>
</dbReference>
<dbReference type="Gene3D" id="3.30.930.10">
    <property type="entry name" value="Bira Bifunctional Protein, Domain 2"/>
    <property type="match status" value="1"/>
</dbReference>
<feature type="binding site" evidence="12">
    <location>
        <position position="137"/>
    </location>
    <ligand>
        <name>L-histidine</name>
        <dbReference type="ChEBI" id="CHEBI:57595"/>
    </ligand>
</feature>
<dbReference type="GO" id="GO:0140096">
    <property type="term" value="F:catalytic activity, acting on a protein"/>
    <property type="evidence" value="ECO:0007669"/>
    <property type="project" value="UniProtKB-ARBA"/>
</dbReference>
<comment type="subunit">
    <text evidence="3 11">Homodimer.</text>
</comment>
<dbReference type="EMBL" id="MIJE01000032">
    <property type="protein sequence ID" value="OEF96378.1"/>
    <property type="molecule type" value="Genomic_DNA"/>
</dbReference>
<dbReference type="InterPro" id="IPR036621">
    <property type="entry name" value="Anticodon-bd_dom_sf"/>
</dbReference>
<feature type="binding site" evidence="12">
    <location>
        <position position="119"/>
    </location>
    <ligand>
        <name>L-histidine</name>
        <dbReference type="ChEBI" id="CHEBI:57595"/>
    </ligand>
</feature>
<evidence type="ECO:0000256" key="9">
    <source>
        <dbReference type="ARBA" id="ARBA00023146"/>
    </source>
</evidence>
<comment type="subcellular location">
    <subcellularLocation>
        <location evidence="1 11">Cytoplasm</location>
    </subcellularLocation>
</comment>
<dbReference type="InterPro" id="IPR004154">
    <property type="entry name" value="Anticodon-bd"/>
</dbReference>
<evidence type="ECO:0000256" key="4">
    <source>
        <dbReference type="ARBA" id="ARBA00022490"/>
    </source>
</evidence>
<feature type="binding site" evidence="12">
    <location>
        <position position="264"/>
    </location>
    <ligand>
        <name>L-histidine</name>
        <dbReference type="ChEBI" id="CHEBI:57595"/>
    </ligand>
</feature>
<dbReference type="NCBIfam" id="TIGR00442">
    <property type="entry name" value="hisS"/>
    <property type="match status" value="1"/>
</dbReference>
<feature type="binding site" evidence="12">
    <location>
        <begin position="88"/>
        <end position="90"/>
    </location>
    <ligand>
        <name>L-histidine</name>
        <dbReference type="ChEBI" id="CHEBI:57595"/>
    </ligand>
</feature>
<evidence type="ECO:0000259" key="13">
    <source>
        <dbReference type="PROSITE" id="PS50862"/>
    </source>
</evidence>
<dbReference type="GO" id="GO:0005524">
    <property type="term" value="F:ATP binding"/>
    <property type="evidence" value="ECO:0007669"/>
    <property type="project" value="UniProtKB-UniRule"/>
</dbReference>
<dbReference type="AlphaFoldDB" id="A0A1E5G1Q9"/>
<keyword evidence="7 11" id="KW-0067">ATP-binding</keyword>
<dbReference type="SUPFAM" id="SSF55681">
    <property type="entry name" value="Class II aaRS and biotin synthetases"/>
    <property type="match status" value="1"/>
</dbReference>
<evidence type="ECO:0000256" key="2">
    <source>
        <dbReference type="ARBA" id="ARBA00008226"/>
    </source>
</evidence>
<dbReference type="OrthoDB" id="9800814at2"/>
<evidence type="ECO:0000256" key="6">
    <source>
        <dbReference type="ARBA" id="ARBA00022741"/>
    </source>
</evidence>
<dbReference type="Pfam" id="PF13393">
    <property type="entry name" value="tRNA-synt_His"/>
    <property type="match status" value="1"/>
</dbReference>
<evidence type="ECO:0000256" key="3">
    <source>
        <dbReference type="ARBA" id="ARBA00011738"/>
    </source>
</evidence>
<dbReference type="EC" id="6.1.1.21" evidence="11"/>
<dbReference type="CDD" id="cd00773">
    <property type="entry name" value="HisRS-like_core"/>
    <property type="match status" value="1"/>
</dbReference>
<keyword evidence="4 11" id="KW-0963">Cytoplasm</keyword>
<keyword evidence="5 11" id="KW-0436">Ligase</keyword>
<evidence type="ECO:0000313" key="14">
    <source>
        <dbReference type="EMBL" id="OEF96378.1"/>
    </source>
</evidence>
<dbReference type="PANTHER" id="PTHR43707">
    <property type="entry name" value="HISTIDYL-TRNA SYNTHETASE"/>
    <property type="match status" value="1"/>
</dbReference>
<dbReference type="InterPro" id="IPR045864">
    <property type="entry name" value="aa-tRNA-synth_II/BPL/LPL"/>
</dbReference>
<dbReference type="InterPro" id="IPR041715">
    <property type="entry name" value="HisRS-like_core"/>
</dbReference>
<dbReference type="Gene3D" id="3.40.50.800">
    <property type="entry name" value="Anticodon-binding domain"/>
    <property type="match status" value="1"/>
</dbReference>
<evidence type="ECO:0000256" key="5">
    <source>
        <dbReference type="ARBA" id="ARBA00022598"/>
    </source>
</evidence>
<dbReference type="InterPro" id="IPR004516">
    <property type="entry name" value="HisRS/HisZ"/>
</dbReference>
<dbReference type="InterPro" id="IPR015807">
    <property type="entry name" value="His-tRNA-ligase"/>
</dbReference>
<evidence type="ECO:0000256" key="7">
    <source>
        <dbReference type="ARBA" id="ARBA00022840"/>
    </source>
</evidence>
<reference evidence="14 15" key="1">
    <citation type="submission" date="2016-09" db="EMBL/GenBank/DDBJ databases">
        <title>Draft genome sequence for the type strain of Desulfuribacillus alkaliarsenatis AHT28, an obligately anaerobic, sulfidogenic bacterium isolated from Russian soda lake sediments.</title>
        <authorList>
            <person name="Abin C.A."/>
            <person name="Hollibaugh J.T."/>
        </authorList>
    </citation>
    <scope>NUCLEOTIDE SEQUENCE [LARGE SCALE GENOMIC DNA]</scope>
    <source>
        <strain evidence="14 15">AHT28</strain>
    </source>
</reference>